<dbReference type="EMBL" id="JARLKY010000024">
    <property type="protein sequence ID" value="MEC0227860.1"/>
    <property type="molecule type" value="Genomic_DNA"/>
</dbReference>
<proteinExistence type="predicted"/>
<sequence>MAGFQLFSPDLVENACTLAGFQTLSPHLIEEACTFAGIRREGVAGWNLALADAGRCLGSVYAAIFRKFLRICILFVLRISKIVKSLRLCIFWRPFPESRKEKLKKPA</sequence>
<evidence type="ECO:0000313" key="2">
    <source>
        <dbReference type="Proteomes" id="UP001338137"/>
    </source>
</evidence>
<name>A0ABU6G2P9_9BACL</name>
<evidence type="ECO:0000313" key="1">
    <source>
        <dbReference type="EMBL" id="MEC0227860.1"/>
    </source>
</evidence>
<organism evidence="1 2">
    <name type="scientific">Paenibacillus alba</name>
    <dbReference type="NCBI Taxonomy" id="1197127"/>
    <lineage>
        <taxon>Bacteria</taxon>
        <taxon>Bacillati</taxon>
        <taxon>Bacillota</taxon>
        <taxon>Bacilli</taxon>
        <taxon>Bacillales</taxon>
        <taxon>Paenibacillaceae</taxon>
        <taxon>Paenibacillus</taxon>
    </lineage>
</organism>
<accession>A0ABU6G2P9</accession>
<gene>
    <name evidence="1" type="ORF">P4I72_12060</name>
</gene>
<comment type="caution">
    <text evidence="1">The sequence shown here is derived from an EMBL/GenBank/DDBJ whole genome shotgun (WGS) entry which is preliminary data.</text>
</comment>
<protein>
    <submittedName>
        <fullName evidence="1">Uncharacterized protein</fullName>
    </submittedName>
</protein>
<dbReference type="Proteomes" id="UP001338137">
    <property type="component" value="Unassembled WGS sequence"/>
</dbReference>
<keyword evidence="2" id="KW-1185">Reference proteome</keyword>
<dbReference type="RefSeq" id="WP_326072159.1">
    <property type="nucleotide sequence ID" value="NZ_JARLKY010000024.1"/>
</dbReference>
<reference evidence="1 2" key="1">
    <citation type="submission" date="2023-03" db="EMBL/GenBank/DDBJ databases">
        <title>Bacillus Genome Sequencing.</title>
        <authorList>
            <person name="Dunlap C."/>
        </authorList>
    </citation>
    <scope>NUCLEOTIDE SEQUENCE [LARGE SCALE GENOMIC DNA]</scope>
    <source>
        <strain evidence="1 2">BD-533</strain>
    </source>
</reference>